<dbReference type="AlphaFoldDB" id="A0A419W2T3"/>
<evidence type="ECO:0000313" key="4">
    <source>
        <dbReference type="EMBL" id="RKD89785.1"/>
    </source>
</evidence>
<dbReference type="PANTHER" id="PTHR30328:SF54">
    <property type="entry name" value="HTH-TYPE TRANSCRIPTIONAL REPRESSOR SCO4008"/>
    <property type="match status" value="1"/>
</dbReference>
<feature type="domain" description="HTH tetR-type" evidence="3">
    <location>
        <begin position="1"/>
        <end position="61"/>
    </location>
</feature>
<reference evidence="4 5" key="1">
    <citation type="submission" date="2018-09" db="EMBL/GenBank/DDBJ databases">
        <title>Genomic Encyclopedia of Archaeal and Bacterial Type Strains, Phase II (KMG-II): from individual species to whole genera.</title>
        <authorList>
            <person name="Goeker M."/>
        </authorList>
    </citation>
    <scope>NUCLEOTIDE SEQUENCE [LARGE SCALE GENOMIC DNA]</scope>
    <source>
        <strain evidence="4 5">DSM 27148</strain>
    </source>
</reference>
<dbReference type="InterPro" id="IPR050109">
    <property type="entry name" value="HTH-type_TetR-like_transc_reg"/>
</dbReference>
<organism evidence="4 5">
    <name type="scientific">Mangrovibacterium diazotrophicum</name>
    <dbReference type="NCBI Taxonomy" id="1261403"/>
    <lineage>
        <taxon>Bacteria</taxon>
        <taxon>Pseudomonadati</taxon>
        <taxon>Bacteroidota</taxon>
        <taxon>Bacteroidia</taxon>
        <taxon>Marinilabiliales</taxon>
        <taxon>Prolixibacteraceae</taxon>
        <taxon>Mangrovibacterium</taxon>
    </lineage>
</organism>
<evidence type="ECO:0000313" key="5">
    <source>
        <dbReference type="Proteomes" id="UP000283387"/>
    </source>
</evidence>
<accession>A0A419W2T3</accession>
<dbReference type="PRINTS" id="PR00455">
    <property type="entry name" value="HTHTETR"/>
</dbReference>
<proteinExistence type="predicted"/>
<dbReference type="RefSeq" id="WP_120271235.1">
    <property type="nucleotide sequence ID" value="NZ_RAPN01000001.1"/>
</dbReference>
<dbReference type="SUPFAM" id="SSF46689">
    <property type="entry name" value="Homeodomain-like"/>
    <property type="match status" value="1"/>
</dbReference>
<comment type="caution">
    <text evidence="4">The sequence shown here is derived from an EMBL/GenBank/DDBJ whole genome shotgun (WGS) entry which is preliminary data.</text>
</comment>
<dbReference type="OrthoDB" id="9789566at2"/>
<dbReference type="GO" id="GO:0003677">
    <property type="term" value="F:DNA binding"/>
    <property type="evidence" value="ECO:0007669"/>
    <property type="project" value="UniProtKB-UniRule"/>
</dbReference>
<evidence type="ECO:0000259" key="3">
    <source>
        <dbReference type="PROSITE" id="PS50977"/>
    </source>
</evidence>
<dbReference type="Proteomes" id="UP000283387">
    <property type="component" value="Unassembled WGS sequence"/>
</dbReference>
<dbReference type="Pfam" id="PF00440">
    <property type="entry name" value="TetR_N"/>
    <property type="match status" value="1"/>
</dbReference>
<keyword evidence="1 2" id="KW-0238">DNA-binding</keyword>
<gene>
    <name evidence="4" type="ORF">BC643_0118</name>
</gene>
<evidence type="ECO:0000256" key="2">
    <source>
        <dbReference type="PROSITE-ProRule" id="PRU00335"/>
    </source>
</evidence>
<name>A0A419W2T3_9BACT</name>
<evidence type="ECO:0000256" key="1">
    <source>
        <dbReference type="ARBA" id="ARBA00023125"/>
    </source>
</evidence>
<feature type="DNA-binding region" description="H-T-H motif" evidence="2">
    <location>
        <begin position="24"/>
        <end position="43"/>
    </location>
</feature>
<dbReference type="PANTHER" id="PTHR30328">
    <property type="entry name" value="TRANSCRIPTIONAL REPRESSOR"/>
    <property type="match status" value="1"/>
</dbReference>
<dbReference type="Gene3D" id="1.10.357.10">
    <property type="entry name" value="Tetracycline Repressor, domain 2"/>
    <property type="match status" value="1"/>
</dbReference>
<protein>
    <submittedName>
        <fullName evidence="4">TetR family transcriptional regulator</fullName>
    </submittedName>
</protein>
<dbReference type="EMBL" id="RAPN01000001">
    <property type="protein sequence ID" value="RKD89785.1"/>
    <property type="molecule type" value="Genomic_DNA"/>
</dbReference>
<dbReference type="InterPro" id="IPR009057">
    <property type="entry name" value="Homeodomain-like_sf"/>
</dbReference>
<dbReference type="InterPro" id="IPR001647">
    <property type="entry name" value="HTH_TetR"/>
</dbReference>
<keyword evidence="5" id="KW-1185">Reference proteome</keyword>
<dbReference type="PROSITE" id="PS50977">
    <property type="entry name" value="HTH_TETR_2"/>
    <property type="match status" value="1"/>
</dbReference>
<sequence>METSQRIYDAAKHAFLKFGYHGTTIDKIARYAGSGKAMVHYYYKSKDELFKLIFKDYIMLLSDALNKHKAEKSHPINQGIEYPELYEIAWFIASEFKYNHELAIKTIRENKELTAIFLKSYNNPGWLENFQNIITAQLQAIFIRNNFKIQN</sequence>